<accession>A0A2T2N3V1</accession>
<keyword evidence="2" id="KW-1185">Reference proteome</keyword>
<proteinExistence type="predicted"/>
<sequence>MLAPNKKASLTTLPEELQLMIFAYLSEDPGLVALTTNIQQELTTNLHQERIEYVQTVSSLCAVVKTCRALSRAAQEILFKTRIILEDKKGYPPNIVNFLGAVLRNPSLKRHISQLQLHLPGPRVREKSQPGFEEIKKDALCIVRASDLDNKFKRDLEWAIETNLIRAWYIVLLLVLPRIKRLVLYEPERAMRTIIEPWDINLPKSLLAFEYIFGNPKYLIEGKFYRLSCLAATSATKDFAELISEDQDESDLIRKVEIHVPKWKRSSGFYLRVLNYHSIRRLRLDCRLYRIENFIPRGPYVIYTPARILFNNLADVLFGLRLEELEFYAESAEEMRQLIATPGYHSFEGHPRWAFYSMQFKATIGWFKDIRSMEMPGGPWCEWLSSARLQFLDFTRLERLVVQRKMLQDGISNPVLVGEAVDTFPPWLRYLKILDADERTAEWVRELARVSNCEVELADKYGDVLQDEWATFATFNQS</sequence>
<dbReference type="Proteomes" id="UP000240883">
    <property type="component" value="Unassembled WGS sequence"/>
</dbReference>
<dbReference type="AlphaFoldDB" id="A0A2T2N3V1"/>
<name>A0A2T2N3V1_CORCC</name>
<reference evidence="1 2" key="1">
    <citation type="journal article" date="2018" name="Front. Microbiol.">
        <title>Genome-Wide Analysis of Corynespora cassiicola Leaf Fall Disease Putative Effectors.</title>
        <authorList>
            <person name="Lopez D."/>
            <person name="Ribeiro S."/>
            <person name="Label P."/>
            <person name="Fumanal B."/>
            <person name="Venisse J.S."/>
            <person name="Kohler A."/>
            <person name="de Oliveira R.R."/>
            <person name="Labutti K."/>
            <person name="Lipzen A."/>
            <person name="Lail K."/>
            <person name="Bauer D."/>
            <person name="Ohm R.A."/>
            <person name="Barry K.W."/>
            <person name="Spatafora J."/>
            <person name="Grigoriev I.V."/>
            <person name="Martin F.M."/>
            <person name="Pujade-Renaud V."/>
        </authorList>
    </citation>
    <scope>NUCLEOTIDE SEQUENCE [LARGE SCALE GENOMIC DNA]</scope>
    <source>
        <strain evidence="1 2">Philippines</strain>
    </source>
</reference>
<dbReference type="EMBL" id="KZ678151">
    <property type="protein sequence ID" value="PSN60091.1"/>
    <property type="molecule type" value="Genomic_DNA"/>
</dbReference>
<evidence type="ECO:0000313" key="2">
    <source>
        <dbReference type="Proteomes" id="UP000240883"/>
    </source>
</evidence>
<evidence type="ECO:0000313" key="1">
    <source>
        <dbReference type="EMBL" id="PSN60091.1"/>
    </source>
</evidence>
<gene>
    <name evidence="1" type="ORF">BS50DRAFT_626363</name>
</gene>
<organism evidence="1 2">
    <name type="scientific">Corynespora cassiicola Philippines</name>
    <dbReference type="NCBI Taxonomy" id="1448308"/>
    <lineage>
        <taxon>Eukaryota</taxon>
        <taxon>Fungi</taxon>
        <taxon>Dikarya</taxon>
        <taxon>Ascomycota</taxon>
        <taxon>Pezizomycotina</taxon>
        <taxon>Dothideomycetes</taxon>
        <taxon>Pleosporomycetidae</taxon>
        <taxon>Pleosporales</taxon>
        <taxon>Corynesporascaceae</taxon>
        <taxon>Corynespora</taxon>
    </lineage>
</organism>
<protein>
    <submittedName>
        <fullName evidence="1">Uncharacterized protein</fullName>
    </submittedName>
</protein>